<feature type="non-terminal residue" evidence="8">
    <location>
        <position position="1"/>
    </location>
</feature>
<sequence length="241" mass="26289">GTHITQFMLTFDNSQTPATTLSAAYDGTEFIQFNYSTNEFLATKPAAEALVQSLNANERLVERYVRYGSFAPLVAEAIIQAARRLIAKPSVNITTHRLHRGKDPLLLICHVNGFYPSGINATWLHNGGTIQQEVLSSRILPNTDGTFQTTLQISVTPQSRDTYTCQVEHSSSTDKLTATWAPKVKSWPTHGYVAGIVIGVAGIIIALAGGIGRRRGVWTQGEAEQLNVENERNPSPAPAQD</sequence>
<keyword evidence="5" id="KW-0325">Glycoprotein</keyword>
<evidence type="ECO:0000313" key="8">
    <source>
        <dbReference type="EMBL" id="AAP55511.1"/>
    </source>
</evidence>
<dbReference type="AlphaFoldDB" id="Q6XKR7"/>
<keyword evidence="4" id="KW-1015">Disulfide bond</keyword>
<keyword evidence="3 6" id="KW-0472">Membrane</keyword>
<dbReference type="Gene3D" id="3.30.500.10">
    <property type="entry name" value="MHC class I-like antigen recognition-like"/>
    <property type="match status" value="1"/>
</dbReference>
<evidence type="ECO:0000259" key="7">
    <source>
        <dbReference type="PROSITE" id="PS50835"/>
    </source>
</evidence>
<accession>Q6XKR7</accession>
<evidence type="ECO:0000256" key="2">
    <source>
        <dbReference type="ARBA" id="ARBA00022729"/>
    </source>
</evidence>
<dbReference type="PROSITE" id="PS00290">
    <property type="entry name" value="IG_MHC"/>
    <property type="match status" value="1"/>
</dbReference>
<organism evidence="8">
    <name type="scientific">Triakis scyllium</name>
    <name type="common">Banded houndshark</name>
    <name type="synonym">Hemigaleus pingi</name>
    <dbReference type="NCBI Taxonomy" id="30494"/>
    <lineage>
        <taxon>Eukaryota</taxon>
        <taxon>Metazoa</taxon>
        <taxon>Chordata</taxon>
        <taxon>Craniata</taxon>
        <taxon>Vertebrata</taxon>
        <taxon>Chondrichthyes</taxon>
        <taxon>Elasmobranchii</taxon>
        <taxon>Galeomorphii</taxon>
        <taxon>Galeoidea</taxon>
        <taxon>Carcharhiniformes</taxon>
        <taxon>Triakidae</taxon>
        <taxon>Triakis</taxon>
    </lineage>
</organism>
<proteinExistence type="evidence at transcript level"/>
<dbReference type="Pfam" id="PF07654">
    <property type="entry name" value="C1-set"/>
    <property type="match status" value="1"/>
</dbReference>
<evidence type="ECO:0000256" key="4">
    <source>
        <dbReference type="ARBA" id="ARBA00023157"/>
    </source>
</evidence>
<protein>
    <submittedName>
        <fullName evidence="8">MHC class I antigen-like protein DS-1</fullName>
    </submittedName>
</protein>
<dbReference type="InterPro" id="IPR037055">
    <property type="entry name" value="MHC_I-like_Ag-recog_sf"/>
</dbReference>
<dbReference type="SUPFAM" id="SSF54452">
    <property type="entry name" value="MHC antigen-recognition domain"/>
    <property type="match status" value="1"/>
</dbReference>
<dbReference type="InterPro" id="IPR013783">
    <property type="entry name" value="Ig-like_fold"/>
</dbReference>
<dbReference type="InterPro" id="IPR003006">
    <property type="entry name" value="Ig/MHC_CS"/>
</dbReference>
<keyword evidence="2" id="KW-0732">Signal</keyword>
<evidence type="ECO:0000256" key="3">
    <source>
        <dbReference type="ARBA" id="ARBA00023136"/>
    </source>
</evidence>
<dbReference type="PANTHER" id="PTHR19944">
    <property type="entry name" value="MHC CLASS II-RELATED"/>
    <property type="match status" value="1"/>
</dbReference>
<evidence type="ECO:0000256" key="5">
    <source>
        <dbReference type="ARBA" id="ARBA00023180"/>
    </source>
</evidence>
<dbReference type="EMBL" id="AY227971">
    <property type="protein sequence ID" value="AAP55511.1"/>
    <property type="molecule type" value="mRNA"/>
</dbReference>
<name>Q6XKR7_TRISC</name>
<dbReference type="InterPro" id="IPR050160">
    <property type="entry name" value="MHC/Immunoglobulin"/>
</dbReference>
<dbReference type="Gene3D" id="2.60.40.10">
    <property type="entry name" value="Immunoglobulins"/>
    <property type="match status" value="1"/>
</dbReference>
<feature type="transmembrane region" description="Helical" evidence="6">
    <location>
        <begin position="192"/>
        <end position="211"/>
    </location>
</feature>
<dbReference type="FunFam" id="2.60.40.10:FF:000204">
    <property type="entry name" value="Major histocompatibility complex, class I-related protein"/>
    <property type="match status" value="1"/>
</dbReference>
<comment type="subcellular location">
    <subcellularLocation>
        <location evidence="1">Membrane</location>
    </subcellularLocation>
</comment>
<dbReference type="InterPro" id="IPR007110">
    <property type="entry name" value="Ig-like_dom"/>
</dbReference>
<dbReference type="GO" id="GO:0016020">
    <property type="term" value="C:membrane"/>
    <property type="evidence" value="ECO:0007669"/>
    <property type="project" value="UniProtKB-SubCell"/>
</dbReference>
<reference evidence="8" key="1">
    <citation type="submission" date="2003-01" db="EMBL/GenBank/DDBJ databases">
        <title>The origin of the MHC ligand-binding domain.</title>
        <authorList>
            <person name="Hashimoto K."/>
            <person name="Okamura K."/>
        </authorList>
    </citation>
    <scope>NUCLEOTIDE SEQUENCE</scope>
</reference>
<dbReference type="InterPro" id="IPR036179">
    <property type="entry name" value="Ig-like_dom_sf"/>
</dbReference>
<feature type="domain" description="Ig-like" evidence="7">
    <location>
        <begin position="89"/>
        <end position="177"/>
    </location>
</feature>
<evidence type="ECO:0000256" key="1">
    <source>
        <dbReference type="ARBA" id="ARBA00004370"/>
    </source>
</evidence>
<dbReference type="InterPro" id="IPR003597">
    <property type="entry name" value="Ig_C1-set"/>
</dbReference>
<dbReference type="SMART" id="SM00407">
    <property type="entry name" value="IGc1"/>
    <property type="match status" value="1"/>
</dbReference>
<evidence type="ECO:0000256" key="6">
    <source>
        <dbReference type="SAM" id="Phobius"/>
    </source>
</evidence>
<keyword evidence="6" id="KW-0812">Transmembrane</keyword>
<dbReference type="InterPro" id="IPR011162">
    <property type="entry name" value="MHC_I/II-like_Ag-recog"/>
</dbReference>
<keyword evidence="6" id="KW-1133">Transmembrane helix</keyword>
<dbReference type="SUPFAM" id="SSF48726">
    <property type="entry name" value="Immunoglobulin"/>
    <property type="match status" value="1"/>
</dbReference>
<dbReference type="PROSITE" id="PS50835">
    <property type="entry name" value="IG_LIKE"/>
    <property type="match status" value="1"/>
</dbReference>